<gene>
    <name evidence="1" type="ORF">EGR_10135</name>
</gene>
<dbReference type="KEGG" id="egl:EGR_10135"/>
<keyword evidence="2" id="KW-1185">Reference proteome</keyword>
<proteinExistence type="predicted"/>
<dbReference type="EMBL" id="APAU02000192">
    <property type="protein sequence ID" value="EUB55017.1"/>
    <property type="molecule type" value="Genomic_DNA"/>
</dbReference>
<dbReference type="AlphaFoldDB" id="W6U958"/>
<accession>W6U958</accession>
<dbReference type="CTD" id="36345850"/>
<evidence type="ECO:0000313" key="2">
    <source>
        <dbReference type="Proteomes" id="UP000019149"/>
    </source>
</evidence>
<sequence length="189" mass="21401">MAHSAIRRFRLLRPTPIFQLFTLTHFNTTTRRILIDATPPVGHRCRPPSKTRKYLQQQLIRSEMGLAIVEVELKAFLRVDNFVRLQEGFCVPVFQLDWVLTPAKDGMHSICSCVSQGHQDVTITAPHLLTIQGLRDVGRKNLNSRSLLSRVHLCTTDDWICDVFQMAEQACIPVMGRSLCCACHCTASV</sequence>
<comment type="caution">
    <text evidence="1">The sequence shown here is derived from an EMBL/GenBank/DDBJ whole genome shotgun (WGS) entry which is preliminary data.</text>
</comment>
<name>W6U958_ECHGR</name>
<protein>
    <submittedName>
        <fullName evidence="1">Uncharacterized protein</fullName>
    </submittedName>
</protein>
<dbReference type="Proteomes" id="UP000019149">
    <property type="component" value="Unassembled WGS sequence"/>
</dbReference>
<organism evidence="1 2">
    <name type="scientific">Echinococcus granulosus</name>
    <name type="common">Hydatid tapeworm</name>
    <dbReference type="NCBI Taxonomy" id="6210"/>
    <lineage>
        <taxon>Eukaryota</taxon>
        <taxon>Metazoa</taxon>
        <taxon>Spiralia</taxon>
        <taxon>Lophotrochozoa</taxon>
        <taxon>Platyhelminthes</taxon>
        <taxon>Cestoda</taxon>
        <taxon>Eucestoda</taxon>
        <taxon>Cyclophyllidea</taxon>
        <taxon>Taeniidae</taxon>
        <taxon>Echinococcus</taxon>
        <taxon>Echinococcus granulosus group</taxon>
    </lineage>
</organism>
<dbReference type="RefSeq" id="XP_024346213.1">
    <property type="nucleotide sequence ID" value="XM_024499384.1"/>
</dbReference>
<reference evidence="1 2" key="1">
    <citation type="journal article" date="2013" name="Nat. Genet.">
        <title>The genome of the hydatid tapeworm Echinococcus granulosus.</title>
        <authorList>
            <person name="Zheng H."/>
            <person name="Zhang W."/>
            <person name="Zhang L."/>
            <person name="Zhang Z."/>
            <person name="Li J."/>
            <person name="Lu G."/>
            <person name="Zhu Y."/>
            <person name="Wang Y."/>
            <person name="Huang Y."/>
            <person name="Liu J."/>
            <person name="Kang H."/>
            <person name="Chen J."/>
            <person name="Wang L."/>
            <person name="Chen A."/>
            <person name="Yu S."/>
            <person name="Gao Z."/>
            <person name="Jin L."/>
            <person name="Gu W."/>
            <person name="Wang Z."/>
            <person name="Zhao L."/>
            <person name="Shi B."/>
            <person name="Wen H."/>
            <person name="Lin R."/>
            <person name="Jones M.K."/>
            <person name="Brejova B."/>
            <person name="Vinar T."/>
            <person name="Zhao G."/>
            <person name="McManus D.P."/>
            <person name="Chen Z."/>
            <person name="Zhou Y."/>
            <person name="Wang S."/>
        </authorList>
    </citation>
    <scope>NUCLEOTIDE SEQUENCE [LARGE SCALE GENOMIC DNA]</scope>
</reference>
<dbReference type="GeneID" id="36345850"/>
<evidence type="ECO:0000313" key="1">
    <source>
        <dbReference type="EMBL" id="EUB55017.1"/>
    </source>
</evidence>